<dbReference type="RefSeq" id="WP_014940365.1">
    <property type="nucleotide sequence ID" value="NC_018610.1"/>
</dbReference>
<evidence type="ECO:0000256" key="6">
    <source>
        <dbReference type="ARBA" id="ARBA00022777"/>
    </source>
</evidence>
<keyword evidence="3 9" id="KW-0028">Amino-acid biosynthesis</keyword>
<dbReference type="Pfam" id="PF00696">
    <property type="entry name" value="AA_kinase"/>
    <property type="match status" value="1"/>
</dbReference>
<feature type="site" description="Transition state stabilizer" evidence="9">
    <location>
        <position position="214"/>
    </location>
</feature>
<keyword evidence="6 9" id="KW-0418">Kinase</keyword>
<evidence type="ECO:0000256" key="9">
    <source>
        <dbReference type="HAMAP-Rule" id="MF_00082"/>
    </source>
</evidence>
<evidence type="ECO:0000313" key="12">
    <source>
        <dbReference type="Proteomes" id="UP000007332"/>
    </source>
</evidence>
<dbReference type="InterPro" id="IPR001048">
    <property type="entry name" value="Asp/Glu/Uridylate_kinase"/>
</dbReference>
<dbReference type="HOGENOM" id="CLU_053680_1_0_9"/>
<dbReference type="PIRSF" id="PIRSF000728">
    <property type="entry name" value="NAGK"/>
    <property type="match status" value="1"/>
</dbReference>
<comment type="pathway">
    <text evidence="1 9">Amino-acid biosynthesis; L-arginine biosynthesis; N(2)-acetyl-L-ornithine from L-glutamate: step 2/4.</text>
</comment>
<keyword evidence="12" id="KW-1185">Reference proteome</keyword>
<comment type="subcellular location">
    <subcellularLocation>
        <location evidence="9">Cytoplasm</location>
    </subcellularLocation>
</comment>
<dbReference type="OrthoDB" id="9803155at2"/>
<dbReference type="Gene3D" id="3.40.1160.10">
    <property type="entry name" value="Acetylglutamate kinase-like"/>
    <property type="match status" value="1"/>
</dbReference>
<dbReference type="PANTHER" id="PTHR23342">
    <property type="entry name" value="N-ACETYLGLUTAMATE SYNTHASE"/>
    <property type="match status" value="1"/>
</dbReference>
<dbReference type="NCBIfam" id="TIGR00761">
    <property type="entry name" value="argB"/>
    <property type="match status" value="1"/>
</dbReference>
<dbReference type="KEGG" id="lbn:LBUCD034_1852"/>
<keyword evidence="4 9" id="KW-0808">Transferase</keyword>
<comment type="similarity">
    <text evidence="9">Belongs to the acetylglutamate kinase family. ArgB subfamily.</text>
</comment>
<proteinExistence type="inferred from homology"/>
<evidence type="ECO:0000256" key="2">
    <source>
        <dbReference type="ARBA" id="ARBA00022571"/>
    </source>
</evidence>
<feature type="binding site" evidence="9">
    <location>
        <position position="155"/>
    </location>
    <ligand>
        <name>substrate</name>
    </ligand>
</feature>
<dbReference type="PANTHER" id="PTHR23342:SF0">
    <property type="entry name" value="N-ACETYLGLUTAMATE SYNTHASE, MITOCHONDRIAL"/>
    <property type="match status" value="1"/>
</dbReference>
<feature type="site" description="Transition state stabilizer" evidence="9">
    <location>
        <position position="8"/>
    </location>
</feature>
<evidence type="ECO:0000259" key="10">
    <source>
        <dbReference type="Pfam" id="PF00696"/>
    </source>
</evidence>
<dbReference type="GO" id="GO:0003991">
    <property type="term" value="F:acetylglutamate kinase activity"/>
    <property type="evidence" value="ECO:0007669"/>
    <property type="project" value="UniProtKB-UniRule"/>
</dbReference>
<dbReference type="eggNOG" id="COG0548">
    <property type="taxonomic scope" value="Bacteria"/>
</dbReference>
<dbReference type="GO" id="GO:0005524">
    <property type="term" value="F:ATP binding"/>
    <property type="evidence" value="ECO:0007669"/>
    <property type="project" value="UniProtKB-UniRule"/>
</dbReference>
<dbReference type="InterPro" id="IPR004662">
    <property type="entry name" value="AcgluKinase_fam"/>
</dbReference>
<dbReference type="PATRIC" id="fig|1071400.3.peg.1771"/>
<keyword evidence="2 9" id="KW-0055">Arginine biosynthesis</keyword>
<keyword evidence="7 9" id="KW-0067">ATP-binding</keyword>
<reference evidence="11 12" key="1">
    <citation type="journal article" date="2012" name="J. Biotechnol.">
        <title>Insights into the completely annotated genome of Lactobacillus buchneri CD034, a strain isolated from stable grass silage.</title>
        <authorList>
            <person name="Heinl S."/>
            <person name="Wibberg D."/>
            <person name="Eikmeyer F."/>
            <person name="Szczepanowski R."/>
            <person name="Blom J."/>
            <person name="Linke B."/>
            <person name="Goesmann A."/>
            <person name="Grabherr R."/>
            <person name="Schwab H."/>
            <person name="Puhler A."/>
            <person name="Schluter A."/>
        </authorList>
    </citation>
    <scope>NUCLEOTIDE SEQUENCE [LARGE SCALE GENOMIC DNA]</scope>
    <source>
        <strain evidence="11 12">CD034</strain>
    </source>
</reference>
<feature type="binding site" evidence="9">
    <location>
        <begin position="41"/>
        <end position="42"/>
    </location>
    <ligand>
        <name>substrate</name>
    </ligand>
</feature>
<dbReference type="Proteomes" id="UP000007332">
    <property type="component" value="Chromosome"/>
</dbReference>
<dbReference type="HAMAP" id="MF_00082">
    <property type="entry name" value="ArgB"/>
    <property type="match status" value="1"/>
</dbReference>
<dbReference type="CDD" id="cd04238">
    <property type="entry name" value="AAK_NAGK-like"/>
    <property type="match status" value="1"/>
</dbReference>
<evidence type="ECO:0000256" key="1">
    <source>
        <dbReference type="ARBA" id="ARBA00004828"/>
    </source>
</evidence>
<evidence type="ECO:0000256" key="8">
    <source>
        <dbReference type="ARBA" id="ARBA00048141"/>
    </source>
</evidence>
<gene>
    <name evidence="9 11" type="primary">argB</name>
    <name evidence="11" type="ORF">LBUCD034_1852</name>
</gene>
<dbReference type="EC" id="2.7.2.8" evidence="9"/>
<comment type="function">
    <text evidence="9">Catalyzes the ATP-dependent phosphorylation of N-acetyl-L-glutamate.</text>
</comment>
<dbReference type="SUPFAM" id="SSF53633">
    <property type="entry name" value="Carbamate kinase-like"/>
    <property type="match status" value="1"/>
</dbReference>
<name>J9W7G6_LENBU</name>
<evidence type="ECO:0000256" key="5">
    <source>
        <dbReference type="ARBA" id="ARBA00022741"/>
    </source>
</evidence>
<dbReference type="STRING" id="1071400.LBUCD034_1852"/>
<feature type="binding site" evidence="9">
    <location>
        <position position="63"/>
    </location>
    <ligand>
        <name>substrate</name>
    </ligand>
</feature>
<evidence type="ECO:0000256" key="4">
    <source>
        <dbReference type="ARBA" id="ARBA00022679"/>
    </source>
</evidence>
<evidence type="ECO:0000256" key="3">
    <source>
        <dbReference type="ARBA" id="ARBA00022605"/>
    </source>
</evidence>
<feature type="domain" description="Aspartate/glutamate/uridylate kinase" evidence="10">
    <location>
        <begin position="4"/>
        <end position="233"/>
    </location>
</feature>
<accession>J9W7G6</accession>
<dbReference type="AlphaFoldDB" id="J9W7G6"/>
<sequence>MSQIIVVKVGGHATDQLTEEFFEQLRSWRQMGKQILIVHGGGPQISEWSAQLNLPVAKINGVRVTSPQTLKVTQAVLLGLVQPTLCRQLSAHGLPVVGLNAGGQPVLVGDYLDQAVYGEVGQVIGINREYINHALADGIGVCAPLAMTKSGKNLNVNGDVAAAAVARLLGAEKLYLVTDVPGVMVNSHVIDQLSLQKANQLFEAEIIKSGMQPKIKAAFDALKHGVKEVKITNQLQHSGTSLSVKQLAI</sequence>
<dbReference type="UniPathway" id="UPA00068">
    <property type="reaction ID" value="UER00107"/>
</dbReference>
<comment type="catalytic activity">
    <reaction evidence="8 9">
        <text>N-acetyl-L-glutamate + ATP = N-acetyl-L-glutamyl 5-phosphate + ADP</text>
        <dbReference type="Rhea" id="RHEA:14629"/>
        <dbReference type="ChEBI" id="CHEBI:30616"/>
        <dbReference type="ChEBI" id="CHEBI:44337"/>
        <dbReference type="ChEBI" id="CHEBI:57936"/>
        <dbReference type="ChEBI" id="CHEBI:456216"/>
        <dbReference type="EC" id="2.7.2.8"/>
    </reaction>
</comment>
<dbReference type="GO" id="GO:0005737">
    <property type="term" value="C:cytoplasm"/>
    <property type="evidence" value="ECO:0007669"/>
    <property type="project" value="UniProtKB-SubCell"/>
</dbReference>
<organism evidence="11 12">
    <name type="scientific">Lentilactobacillus buchneri subsp. silagei CD034</name>
    <dbReference type="NCBI Taxonomy" id="1071400"/>
    <lineage>
        <taxon>Bacteria</taxon>
        <taxon>Bacillati</taxon>
        <taxon>Bacillota</taxon>
        <taxon>Bacilli</taxon>
        <taxon>Lactobacillales</taxon>
        <taxon>Lactobacillaceae</taxon>
        <taxon>Lentilactobacillus</taxon>
        <taxon>Lentilactobacillus buchneri subsp. silagei</taxon>
    </lineage>
</organism>
<dbReference type="GO" id="GO:0042450">
    <property type="term" value="P:L-arginine biosynthetic process via ornithine"/>
    <property type="evidence" value="ECO:0007669"/>
    <property type="project" value="UniProtKB-UniRule"/>
</dbReference>
<protein>
    <recommendedName>
        <fullName evidence="9">Acetylglutamate kinase</fullName>
        <ecNumber evidence="9">2.7.2.8</ecNumber>
    </recommendedName>
    <alternativeName>
        <fullName evidence="9">N-acetyl-L-glutamate 5-phosphotransferase</fullName>
    </alternativeName>
    <alternativeName>
        <fullName evidence="9">NAG kinase</fullName>
        <shortName evidence="9">NAGK</shortName>
    </alternativeName>
</protein>
<dbReference type="InterPro" id="IPR037528">
    <property type="entry name" value="ArgB"/>
</dbReference>
<dbReference type="InterPro" id="IPR036393">
    <property type="entry name" value="AceGlu_kinase-like_sf"/>
</dbReference>
<keyword evidence="5 9" id="KW-0547">Nucleotide-binding</keyword>
<evidence type="ECO:0000256" key="7">
    <source>
        <dbReference type="ARBA" id="ARBA00022840"/>
    </source>
</evidence>
<dbReference type="EMBL" id="CP003043">
    <property type="protein sequence ID" value="AFS00845.1"/>
    <property type="molecule type" value="Genomic_DNA"/>
</dbReference>
<evidence type="ECO:0000313" key="11">
    <source>
        <dbReference type="EMBL" id="AFS00845.1"/>
    </source>
</evidence>
<keyword evidence="9" id="KW-0963">Cytoplasm</keyword>